<gene>
    <name evidence="7" type="ORF">NP493_106g04041</name>
</gene>
<keyword evidence="8" id="KW-1185">Reference proteome</keyword>
<organism evidence="7 8">
    <name type="scientific">Ridgeia piscesae</name>
    <name type="common">Tubeworm</name>
    <dbReference type="NCBI Taxonomy" id="27915"/>
    <lineage>
        <taxon>Eukaryota</taxon>
        <taxon>Metazoa</taxon>
        <taxon>Spiralia</taxon>
        <taxon>Lophotrochozoa</taxon>
        <taxon>Annelida</taxon>
        <taxon>Polychaeta</taxon>
        <taxon>Sedentaria</taxon>
        <taxon>Canalipalpata</taxon>
        <taxon>Sabellida</taxon>
        <taxon>Siboglinidae</taxon>
        <taxon>Ridgeia</taxon>
    </lineage>
</organism>
<comment type="function">
    <text evidence="5">PPIases accelerate the folding of proteins. It catalyzes the cis-trans isomerization of proline imidic peptide bonds in oligopeptides.</text>
</comment>
<evidence type="ECO:0000256" key="3">
    <source>
        <dbReference type="ARBA" id="ARBA00023110"/>
    </source>
</evidence>
<name>A0AAD9P784_RIDPI</name>
<keyword evidence="2 5" id="KW-0732">Signal</keyword>
<dbReference type="PROSITE" id="PS00170">
    <property type="entry name" value="CSA_PPIASE_1"/>
    <property type="match status" value="1"/>
</dbReference>
<sequence length="202" mass="21690">MYQFVSVLLLVALQRTLAGETTVTEKVFMDITIGGEDAGRIVIGLFGDTVPRTAKNFATLADGSKGYGYQGSSFHRVIKEFMIQGGDFSAGDGTGSQTIYGGKYFDDENFVLNHYGAGWVSMANAGKDTNGSQFFITTVQTSWLDGAHVVFGRVIEGMDVIRKIEALETDNDDHPVKPVIIAKCGVIAVAEPFTVEKSSAGI</sequence>
<dbReference type="Proteomes" id="UP001209878">
    <property type="component" value="Unassembled WGS sequence"/>
</dbReference>
<dbReference type="AlphaFoldDB" id="A0AAD9P784"/>
<evidence type="ECO:0000313" key="7">
    <source>
        <dbReference type="EMBL" id="KAK2189453.1"/>
    </source>
</evidence>
<dbReference type="GO" id="GO:0016018">
    <property type="term" value="F:cyclosporin A binding"/>
    <property type="evidence" value="ECO:0007669"/>
    <property type="project" value="TreeGrafter"/>
</dbReference>
<dbReference type="PIRSF" id="PIRSF001467">
    <property type="entry name" value="Peptidylpro_ismrse"/>
    <property type="match status" value="1"/>
</dbReference>
<dbReference type="SUPFAM" id="SSF50891">
    <property type="entry name" value="Cyclophilin-like"/>
    <property type="match status" value="1"/>
</dbReference>
<dbReference type="InterPro" id="IPR024936">
    <property type="entry name" value="Cyclophilin-type_PPIase"/>
</dbReference>
<dbReference type="InterPro" id="IPR029000">
    <property type="entry name" value="Cyclophilin-like_dom_sf"/>
</dbReference>
<evidence type="ECO:0000256" key="2">
    <source>
        <dbReference type="ARBA" id="ARBA00022729"/>
    </source>
</evidence>
<protein>
    <recommendedName>
        <fullName evidence="5">Peptidyl-prolyl cis-trans isomerase</fullName>
        <shortName evidence="5">PPIase</shortName>
        <ecNumber evidence="5">5.2.1.8</ecNumber>
    </recommendedName>
</protein>
<comment type="caution">
    <text evidence="7">The sequence shown here is derived from an EMBL/GenBank/DDBJ whole genome shotgun (WGS) entry which is preliminary data.</text>
</comment>
<dbReference type="PANTHER" id="PTHR11071">
    <property type="entry name" value="PEPTIDYL-PROLYL CIS-TRANS ISOMERASE"/>
    <property type="match status" value="1"/>
</dbReference>
<feature type="chain" id="PRO_5041772416" description="Peptidyl-prolyl cis-trans isomerase" evidence="5">
    <location>
        <begin position="19"/>
        <end position="202"/>
    </location>
</feature>
<evidence type="ECO:0000256" key="1">
    <source>
        <dbReference type="ARBA" id="ARBA00000971"/>
    </source>
</evidence>
<dbReference type="GO" id="GO:0003755">
    <property type="term" value="F:peptidyl-prolyl cis-trans isomerase activity"/>
    <property type="evidence" value="ECO:0007669"/>
    <property type="project" value="UniProtKB-UniRule"/>
</dbReference>
<reference evidence="7" key="1">
    <citation type="journal article" date="2023" name="Mol. Biol. Evol.">
        <title>Third-Generation Sequencing Reveals the Adaptive Role of the Epigenome in Three Deep-Sea Polychaetes.</title>
        <authorList>
            <person name="Perez M."/>
            <person name="Aroh O."/>
            <person name="Sun Y."/>
            <person name="Lan Y."/>
            <person name="Juniper S.K."/>
            <person name="Young C.R."/>
            <person name="Angers B."/>
            <person name="Qian P.Y."/>
        </authorList>
    </citation>
    <scope>NUCLEOTIDE SEQUENCE</scope>
    <source>
        <strain evidence="7">R07B-5</strain>
    </source>
</reference>
<keyword evidence="4 5" id="KW-0413">Isomerase</keyword>
<dbReference type="PROSITE" id="PS50072">
    <property type="entry name" value="CSA_PPIASE_2"/>
    <property type="match status" value="1"/>
</dbReference>
<dbReference type="Gene3D" id="2.40.100.10">
    <property type="entry name" value="Cyclophilin-like"/>
    <property type="match status" value="1"/>
</dbReference>
<dbReference type="PANTHER" id="PTHR11071:SF561">
    <property type="entry name" value="PEPTIDYL-PROLYL CIS-TRANS ISOMERASE D-RELATED"/>
    <property type="match status" value="1"/>
</dbReference>
<comment type="catalytic activity">
    <reaction evidence="1 5">
        <text>[protein]-peptidylproline (omega=180) = [protein]-peptidylproline (omega=0)</text>
        <dbReference type="Rhea" id="RHEA:16237"/>
        <dbReference type="Rhea" id="RHEA-COMP:10747"/>
        <dbReference type="Rhea" id="RHEA-COMP:10748"/>
        <dbReference type="ChEBI" id="CHEBI:83833"/>
        <dbReference type="ChEBI" id="CHEBI:83834"/>
        <dbReference type="EC" id="5.2.1.8"/>
    </reaction>
</comment>
<dbReference type="InterPro" id="IPR002130">
    <property type="entry name" value="Cyclophilin-type_PPIase_dom"/>
</dbReference>
<dbReference type="PRINTS" id="PR00153">
    <property type="entry name" value="CSAPPISMRASE"/>
</dbReference>
<evidence type="ECO:0000256" key="4">
    <source>
        <dbReference type="ARBA" id="ARBA00023235"/>
    </source>
</evidence>
<evidence type="ECO:0000256" key="5">
    <source>
        <dbReference type="RuleBase" id="RU363019"/>
    </source>
</evidence>
<accession>A0AAD9P784</accession>
<feature type="signal peptide" evidence="5">
    <location>
        <begin position="1"/>
        <end position="18"/>
    </location>
</feature>
<evidence type="ECO:0000313" key="8">
    <source>
        <dbReference type="Proteomes" id="UP001209878"/>
    </source>
</evidence>
<dbReference type="GO" id="GO:0006457">
    <property type="term" value="P:protein folding"/>
    <property type="evidence" value="ECO:0007669"/>
    <property type="project" value="InterPro"/>
</dbReference>
<dbReference type="InterPro" id="IPR020892">
    <property type="entry name" value="Cyclophilin-type_PPIase_CS"/>
</dbReference>
<comment type="similarity">
    <text evidence="5">Belongs to the cyclophilin-type PPIase family.</text>
</comment>
<dbReference type="EMBL" id="JAODUO010000106">
    <property type="protein sequence ID" value="KAK2189453.1"/>
    <property type="molecule type" value="Genomic_DNA"/>
</dbReference>
<dbReference type="FunFam" id="2.40.100.10:FF:000001">
    <property type="entry name" value="Peptidyl-prolyl cis-trans isomerase"/>
    <property type="match status" value="1"/>
</dbReference>
<dbReference type="EC" id="5.2.1.8" evidence="5"/>
<dbReference type="GO" id="GO:0005737">
    <property type="term" value="C:cytoplasm"/>
    <property type="evidence" value="ECO:0007669"/>
    <property type="project" value="TreeGrafter"/>
</dbReference>
<proteinExistence type="inferred from homology"/>
<dbReference type="Pfam" id="PF00160">
    <property type="entry name" value="Pro_isomerase"/>
    <property type="match status" value="1"/>
</dbReference>
<keyword evidence="3 5" id="KW-0697">Rotamase</keyword>
<feature type="domain" description="PPIase cyclophilin-type" evidence="6">
    <location>
        <begin position="28"/>
        <end position="186"/>
    </location>
</feature>
<evidence type="ECO:0000259" key="6">
    <source>
        <dbReference type="PROSITE" id="PS50072"/>
    </source>
</evidence>